<evidence type="ECO:0000313" key="3">
    <source>
        <dbReference type="Proteomes" id="UP000041254"/>
    </source>
</evidence>
<feature type="compositionally biased region" description="Basic residues" evidence="1">
    <location>
        <begin position="305"/>
        <end position="315"/>
    </location>
</feature>
<evidence type="ECO:0000256" key="1">
    <source>
        <dbReference type="SAM" id="MobiDB-lite"/>
    </source>
</evidence>
<dbReference type="Proteomes" id="UP000041254">
    <property type="component" value="Unassembled WGS sequence"/>
</dbReference>
<dbReference type="EMBL" id="CDMY01000418">
    <property type="protein sequence ID" value="CEM11528.1"/>
    <property type="molecule type" value="Genomic_DNA"/>
</dbReference>
<dbReference type="InParanoid" id="A0A0G4FF88"/>
<feature type="compositionally biased region" description="Polar residues" evidence="1">
    <location>
        <begin position="224"/>
        <end position="233"/>
    </location>
</feature>
<reference evidence="2 3" key="1">
    <citation type="submission" date="2014-11" db="EMBL/GenBank/DDBJ databases">
        <authorList>
            <person name="Zhu J."/>
            <person name="Qi W."/>
            <person name="Song R."/>
        </authorList>
    </citation>
    <scope>NUCLEOTIDE SEQUENCE [LARGE SCALE GENOMIC DNA]</scope>
</reference>
<dbReference type="PhylomeDB" id="A0A0G4FF88"/>
<keyword evidence="3" id="KW-1185">Reference proteome</keyword>
<name>A0A0G4FF88_VITBC</name>
<feature type="compositionally biased region" description="Low complexity" evidence="1">
    <location>
        <begin position="210"/>
        <end position="223"/>
    </location>
</feature>
<dbReference type="VEuPathDB" id="CryptoDB:Vbra_1588"/>
<sequence>MTSRIRVRVSLNDSCRSRATGLALQSERRTAPERDERLQSESWRSDWPLAGHYGFFRSSRRTKIARRAREDVAAWAAGLHDAELTDIDNDLAYHKEREREIERRIQAVTLGESHTTAVSLQQLFDYKTLIGLDVQRCRHRRYERIATLNAANTAGRQRAGPPIEGQGERLAVTHSAATASYPGDAQQHITAQPPPPPPPQTTRVLEPLWPSSAPASGRPASTAQPQSGSQARSSVHPPAVAGAEGGQGRCAHGAAENGGSAFVGSSDQRDRQARTSTSCADPRCPGRGTGADSGSPQSSDDDRHRSRSSRRRSRSRSPEDQKGFNPPAELKFDKDVYSRWRVWKRNMESVAIYSWRLEQVLTDDPHPSDSQRLKDKRELLYGLLSTRLDVRLFNMATSTVGTVAKQKRNGTAVWKALVRHMEPQADHHLQLLANKLTSLPQAPTAEIATTNISDDRE</sequence>
<organism evidence="2 3">
    <name type="scientific">Vitrella brassicaformis (strain CCMP3155)</name>
    <dbReference type="NCBI Taxonomy" id="1169540"/>
    <lineage>
        <taxon>Eukaryota</taxon>
        <taxon>Sar</taxon>
        <taxon>Alveolata</taxon>
        <taxon>Colpodellida</taxon>
        <taxon>Vitrellaceae</taxon>
        <taxon>Vitrella</taxon>
    </lineage>
</organism>
<dbReference type="AlphaFoldDB" id="A0A0G4FF88"/>
<evidence type="ECO:0000313" key="2">
    <source>
        <dbReference type="EMBL" id="CEM11528.1"/>
    </source>
</evidence>
<accession>A0A0G4FF88</accession>
<protein>
    <submittedName>
        <fullName evidence="2">Uncharacterized protein</fullName>
    </submittedName>
</protein>
<gene>
    <name evidence="2" type="ORF">Vbra_1588</name>
</gene>
<feature type="region of interest" description="Disordered" evidence="1">
    <location>
        <begin position="185"/>
        <end position="328"/>
    </location>
</feature>
<proteinExistence type="predicted"/>